<dbReference type="EMBL" id="LSRQ01002432">
    <property type="protein sequence ID" value="OAY74384.1"/>
    <property type="molecule type" value="Genomic_DNA"/>
</dbReference>
<dbReference type="InterPro" id="IPR050185">
    <property type="entry name" value="Ub_carboxyl-term_hydrolase"/>
</dbReference>
<dbReference type="InterPro" id="IPR006615">
    <property type="entry name" value="Pept_C19_DUSP"/>
</dbReference>
<feature type="domain" description="DUSP" evidence="5">
    <location>
        <begin position="18"/>
        <end position="138"/>
    </location>
</feature>
<evidence type="ECO:0000259" key="4">
    <source>
        <dbReference type="PROSITE" id="PS50235"/>
    </source>
</evidence>
<evidence type="ECO:0000256" key="1">
    <source>
        <dbReference type="ARBA" id="ARBA00009085"/>
    </source>
</evidence>
<dbReference type="InterPro" id="IPR001394">
    <property type="entry name" value="Peptidase_C19_UCH"/>
</dbReference>
<dbReference type="PROSITE" id="PS00973">
    <property type="entry name" value="USP_2"/>
    <property type="match status" value="1"/>
</dbReference>
<accession>A0A199VBC3</accession>
<dbReference type="InterPro" id="IPR028889">
    <property type="entry name" value="USP"/>
</dbReference>
<dbReference type="InterPro" id="IPR018200">
    <property type="entry name" value="USP_CS"/>
</dbReference>
<keyword evidence="2 6" id="KW-0378">Hydrolase</keyword>
<keyword evidence="2" id="KW-0645">Protease</keyword>
<comment type="function">
    <text evidence="2">Recognizes and hydrolyzes the peptide bond at the C-terminal Gly of ubiquitin. Involved in the processing of poly-ubiquitin precursors as well as that of ubiquitinated proteins.</text>
</comment>
<proteinExistence type="inferred from homology"/>
<dbReference type="SUPFAM" id="SSF143791">
    <property type="entry name" value="DUSP-like"/>
    <property type="match status" value="1"/>
</dbReference>
<dbReference type="PROSITE" id="PS50235">
    <property type="entry name" value="USP_3"/>
    <property type="match status" value="1"/>
</dbReference>
<evidence type="ECO:0000259" key="5">
    <source>
        <dbReference type="PROSITE" id="PS51283"/>
    </source>
</evidence>
<sequence length="972" mass="109223">MTIPSSEGFLAEGSCLPCTPEEEKDIVARLKREAEDNLKDGDLFYLISSRWWSDWQQYVGLDRFDENSEESLLLMPSRPGEIDNSKLVVEELYFDGEERELQQNLQEGQDYTLVPKQFGGSFSHGEHPMISLVKIKSVQHLLLTNELPVKSQRYKGGPELPRKVISEGSNSKTHIVEVYPLCLQLIDDRNNSQRPIKISRRASVGDLYSMVCALCGVDKSKAALWDYFFKTKNKLLTNLDQSLEEAQLQMDQEILLEVQDDSPWSYNLGTSSSGNELALVPLQPSTSSISIAGGPTVSNGYSTGFGSHALQGSSFGLSTRDVEDGDAILSNGAKVDGQGLTGLHNLGNTCFMNSAIQCLAHTPPLVEYFLQDYSEEINTENPLGMQGELAIAFGELLRKLWSSGRISVAPRAFKAKLARFAPQFSGYNQHDSQELLAFLLDGLHEDLNRVKKKPYIEAKDADGRSDEEFADECWKNHKARNDSIIVDICQGQYKSTLVCPVCSKVSVTFDPFMYLSLPLPSTINRSMTVTVFSGTGDALPMPYTVTVPKNGLCKDLMKTLSSACCLKNTEALLIAEVYDHRIFRYMENPFESLSTIKDEEQIVGYRLPIGHEKLLRLEIMHRRADRFMSEPQYNVHRKLIGTPLVTCIPKETRTRAEIYAAVARVLAPLLRAKAFPTHQPTSSKENGFGPSLDSIVLTDNGGSPASSNGKEMLTVNMEIEDNNADADREELPPFQLWLTDEKGVTRTMIDTDDSIHLLGSCVRLLMDWSDRELETYNLSYLEDLPEVFKSGFMLKKTRQEAVTLFSCLETFLKEEPLGPDDMWYCPSCKEHRQATKKLDLWRLPEILVFHLKRFSYSRFLKNKLDTFVNFPIHNLDLSKYVKHGTSMLQSHVYELYAVSNHYGGLGGGHYSSYAKLIEEDSWYHFDDSHVSSVSEEEIKTSAAYVLFYQRVKGDSSQPGMKGTSSCTDLPSS</sequence>
<dbReference type="SMART" id="SM00695">
    <property type="entry name" value="DUSP"/>
    <property type="match status" value="1"/>
</dbReference>
<dbReference type="Gene3D" id="3.10.20.90">
    <property type="entry name" value="Phosphatidylinositol 3-kinase Catalytic Subunit, Chain A, domain 1"/>
    <property type="match status" value="1"/>
</dbReference>
<evidence type="ECO:0000313" key="6">
    <source>
        <dbReference type="EMBL" id="OAY74384.1"/>
    </source>
</evidence>
<dbReference type="EC" id="3.4.19.12" evidence="2"/>
<organism evidence="6 7">
    <name type="scientific">Ananas comosus</name>
    <name type="common">Pineapple</name>
    <name type="synonym">Ananas ananas</name>
    <dbReference type="NCBI Taxonomy" id="4615"/>
    <lineage>
        <taxon>Eukaryota</taxon>
        <taxon>Viridiplantae</taxon>
        <taxon>Streptophyta</taxon>
        <taxon>Embryophyta</taxon>
        <taxon>Tracheophyta</taxon>
        <taxon>Spermatophyta</taxon>
        <taxon>Magnoliopsida</taxon>
        <taxon>Liliopsida</taxon>
        <taxon>Poales</taxon>
        <taxon>Bromeliaceae</taxon>
        <taxon>Bromelioideae</taxon>
        <taxon>Ananas</taxon>
    </lineage>
</organism>
<dbReference type="Pfam" id="PF00443">
    <property type="entry name" value="UCH"/>
    <property type="match status" value="1"/>
</dbReference>
<dbReference type="AlphaFoldDB" id="A0A199VBC3"/>
<dbReference type="InterPro" id="IPR035927">
    <property type="entry name" value="DUSP-like_sf"/>
</dbReference>
<dbReference type="Gene3D" id="3.90.70.10">
    <property type="entry name" value="Cysteine proteinases"/>
    <property type="match status" value="2"/>
</dbReference>
<dbReference type="Proteomes" id="UP000092600">
    <property type="component" value="Unassembled WGS sequence"/>
</dbReference>
<dbReference type="PROSITE" id="PS00972">
    <property type="entry name" value="USP_1"/>
    <property type="match status" value="1"/>
</dbReference>
<keyword evidence="2" id="KW-0833">Ubl conjugation pathway</keyword>
<dbReference type="GO" id="GO:0006508">
    <property type="term" value="P:proteolysis"/>
    <property type="evidence" value="ECO:0007669"/>
    <property type="project" value="UniProtKB-KW"/>
</dbReference>
<feature type="region of interest" description="Disordered" evidence="3">
    <location>
        <begin position="953"/>
        <end position="972"/>
    </location>
</feature>
<dbReference type="Gene3D" id="3.30.2230.10">
    <property type="entry name" value="DUSP-like"/>
    <property type="match status" value="1"/>
</dbReference>
<evidence type="ECO:0000256" key="3">
    <source>
        <dbReference type="SAM" id="MobiDB-lite"/>
    </source>
</evidence>
<feature type="compositionally biased region" description="Polar residues" evidence="3">
    <location>
        <begin position="954"/>
        <end position="972"/>
    </location>
</feature>
<dbReference type="STRING" id="4615.A0A199VBC3"/>
<evidence type="ECO:0000313" key="7">
    <source>
        <dbReference type="Proteomes" id="UP000092600"/>
    </source>
</evidence>
<comment type="catalytic activity">
    <reaction evidence="2">
        <text>Thiol-dependent hydrolysis of ester, thioester, amide, peptide and isopeptide bonds formed by the C-terminal Gly of ubiquitin (a 76-residue protein attached to proteins as an intracellular targeting signal).</text>
        <dbReference type="EC" id="3.4.19.12"/>
    </reaction>
</comment>
<dbReference type="PANTHER" id="PTHR21646">
    <property type="entry name" value="UBIQUITIN CARBOXYL-TERMINAL HYDROLASE"/>
    <property type="match status" value="1"/>
</dbReference>
<dbReference type="PANTHER" id="PTHR21646:SF46">
    <property type="entry name" value="UBIQUITIN CARBOXYL-TERMINAL HYDROLASE"/>
    <property type="match status" value="1"/>
</dbReference>
<gene>
    <name evidence="6" type="ORF">ACMD2_15019</name>
</gene>
<dbReference type="PROSITE" id="PS51283">
    <property type="entry name" value="DUSP"/>
    <property type="match status" value="1"/>
</dbReference>
<dbReference type="SUPFAM" id="SSF54001">
    <property type="entry name" value="Cysteine proteinases"/>
    <property type="match status" value="1"/>
</dbReference>
<dbReference type="CDD" id="cd02674">
    <property type="entry name" value="Peptidase_C19R"/>
    <property type="match status" value="1"/>
</dbReference>
<evidence type="ECO:0000256" key="2">
    <source>
        <dbReference type="RuleBase" id="RU366025"/>
    </source>
</evidence>
<dbReference type="InterPro" id="IPR038765">
    <property type="entry name" value="Papain-like_cys_pep_sf"/>
</dbReference>
<dbReference type="GO" id="GO:0004843">
    <property type="term" value="F:cysteine-type deubiquitinase activity"/>
    <property type="evidence" value="ECO:0007669"/>
    <property type="project" value="UniProtKB-UniRule"/>
</dbReference>
<protein>
    <recommendedName>
        <fullName evidence="2">Ubiquitin carboxyl-terminal hydrolase</fullName>
        <ecNumber evidence="2">3.4.19.12</ecNumber>
    </recommendedName>
</protein>
<name>A0A199VBC3_ANACO</name>
<dbReference type="GO" id="GO:0016579">
    <property type="term" value="P:protein deubiquitination"/>
    <property type="evidence" value="ECO:0007669"/>
    <property type="project" value="InterPro"/>
</dbReference>
<keyword evidence="2" id="KW-0788">Thiol protease</keyword>
<feature type="domain" description="USP" evidence="4">
    <location>
        <begin position="341"/>
        <end position="951"/>
    </location>
</feature>
<comment type="similarity">
    <text evidence="1 2">Belongs to the peptidase C19 family.</text>
</comment>
<comment type="caution">
    <text evidence="6">The sequence shown here is derived from an EMBL/GenBank/DDBJ whole genome shotgun (WGS) entry which is preliminary data.</text>
</comment>
<reference evidence="6 7" key="1">
    <citation type="journal article" date="2016" name="DNA Res.">
        <title>The draft genome of MD-2 pineapple using hybrid error correction of long reads.</title>
        <authorList>
            <person name="Redwan R.M."/>
            <person name="Saidin A."/>
            <person name="Kumar S.V."/>
        </authorList>
    </citation>
    <scope>NUCLEOTIDE SEQUENCE [LARGE SCALE GENOMIC DNA]</scope>
    <source>
        <strain evidence="7">cv. MD2</strain>
        <tissue evidence="6">Leaf</tissue>
    </source>
</reference>
<dbReference type="Pfam" id="PF06337">
    <property type="entry name" value="DUSP"/>
    <property type="match status" value="1"/>
</dbReference>